<dbReference type="InterPro" id="IPR014825">
    <property type="entry name" value="DNA_alkylation"/>
</dbReference>
<dbReference type="Gene3D" id="1.20.1660.10">
    <property type="entry name" value="Hypothetical protein (EF3068)"/>
    <property type="match status" value="1"/>
</dbReference>
<name>A0A9D2VWA1_9FIRM</name>
<dbReference type="EMBL" id="DYXE01000023">
    <property type="protein sequence ID" value="HJH49093.1"/>
    <property type="molecule type" value="Genomic_DNA"/>
</dbReference>
<dbReference type="CDD" id="cd07064">
    <property type="entry name" value="AlkD_like_1"/>
    <property type="match status" value="1"/>
</dbReference>
<dbReference type="SUPFAM" id="SSF48371">
    <property type="entry name" value="ARM repeat"/>
    <property type="match status" value="1"/>
</dbReference>
<dbReference type="RefSeq" id="WP_277271620.1">
    <property type="nucleotide sequence ID" value="NZ_DYXE01000023.1"/>
</dbReference>
<dbReference type="Gene3D" id="1.25.40.290">
    <property type="entry name" value="ARM repeat domains"/>
    <property type="match status" value="1"/>
</dbReference>
<protein>
    <submittedName>
        <fullName evidence="1">DNA alkylation repair protein</fullName>
    </submittedName>
</protein>
<dbReference type="Pfam" id="PF08713">
    <property type="entry name" value="DNA_alkylation"/>
    <property type="match status" value="1"/>
</dbReference>
<dbReference type="InterPro" id="IPR016024">
    <property type="entry name" value="ARM-type_fold"/>
</dbReference>
<comment type="caution">
    <text evidence="1">The sequence shown here is derived from an EMBL/GenBank/DDBJ whole genome shotgun (WGS) entry which is preliminary data.</text>
</comment>
<dbReference type="PANTHER" id="PTHR34070">
    <property type="entry name" value="ARMADILLO-TYPE FOLD"/>
    <property type="match status" value="1"/>
</dbReference>
<reference evidence="1" key="1">
    <citation type="journal article" date="2021" name="PeerJ">
        <title>Extensive microbial diversity within the chicken gut microbiome revealed by metagenomics and culture.</title>
        <authorList>
            <person name="Gilroy R."/>
            <person name="Ravi A."/>
            <person name="Getino M."/>
            <person name="Pursley I."/>
            <person name="Horton D.L."/>
            <person name="Alikhan N.F."/>
            <person name="Baker D."/>
            <person name="Gharbi K."/>
            <person name="Hall N."/>
            <person name="Watson M."/>
            <person name="Adriaenssens E.M."/>
            <person name="Foster-Nyarko E."/>
            <person name="Jarju S."/>
            <person name="Secka A."/>
            <person name="Antonio M."/>
            <person name="Oren A."/>
            <person name="Chaudhuri R.R."/>
            <person name="La Ragione R."/>
            <person name="Hildebrand F."/>
            <person name="Pallen M.J."/>
        </authorList>
    </citation>
    <scope>NUCLEOTIDE SEQUENCE</scope>
    <source>
        <strain evidence="1">USAMLcec4-12693</strain>
    </source>
</reference>
<sequence>MEKYIEIKERFEAHQDPENAVKMAKYMKNLFLFYGIAAPERKKLYKDILKEEKKNKTVDWKFLDQCYEDDHREFQYVTLDYLTAMQKFLTYDDIPKIWKYIKEKQWWDTIDFFDRIIGEIGLGDSRVDALMLAWSVDEDFWVRRIAIDHQLLRKERTNTELLEQILVNNLGSHEFFINKAIGWSLRDYSKTDPEWVRTFISKYRDRMDKLSIREGSKYI</sequence>
<evidence type="ECO:0000313" key="2">
    <source>
        <dbReference type="Proteomes" id="UP000813420"/>
    </source>
</evidence>
<dbReference type="PANTHER" id="PTHR34070:SF1">
    <property type="entry name" value="DNA ALKYLATION REPAIR PROTEIN"/>
    <property type="match status" value="1"/>
</dbReference>
<proteinExistence type="predicted"/>
<evidence type="ECO:0000313" key="1">
    <source>
        <dbReference type="EMBL" id="HJH49093.1"/>
    </source>
</evidence>
<gene>
    <name evidence="1" type="ORF">K8V39_02385</name>
</gene>
<dbReference type="Proteomes" id="UP000813420">
    <property type="component" value="Unassembled WGS sequence"/>
</dbReference>
<organism evidence="1 2">
    <name type="scientific">Merdimonas faecis</name>
    <dbReference type="NCBI Taxonomy" id="1653435"/>
    <lineage>
        <taxon>Bacteria</taxon>
        <taxon>Bacillati</taxon>
        <taxon>Bacillota</taxon>
        <taxon>Clostridia</taxon>
        <taxon>Lachnospirales</taxon>
        <taxon>Lachnospiraceae</taxon>
        <taxon>Merdimonas</taxon>
    </lineage>
</organism>
<dbReference type="AlphaFoldDB" id="A0A9D2VWA1"/>
<reference evidence="1" key="2">
    <citation type="submission" date="2021-09" db="EMBL/GenBank/DDBJ databases">
        <authorList>
            <person name="Gilroy R."/>
        </authorList>
    </citation>
    <scope>NUCLEOTIDE SEQUENCE</scope>
    <source>
        <strain evidence="1">USAMLcec4-12693</strain>
    </source>
</reference>
<accession>A0A9D2VWA1</accession>